<feature type="region of interest" description="Disordered" evidence="1">
    <location>
        <begin position="1"/>
        <end position="22"/>
    </location>
</feature>
<dbReference type="SUPFAM" id="SSF51045">
    <property type="entry name" value="WW domain"/>
    <property type="match status" value="1"/>
</dbReference>
<feature type="compositionally biased region" description="Basic and acidic residues" evidence="1">
    <location>
        <begin position="202"/>
        <end position="221"/>
    </location>
</feature>
<dbReference type="SMART" id="SM00670">
    <property type="entry name" value="PINc"/>
    <property type="match status" value="1"/>
</dbReference>
<protein>
    <submittedName>
        <fullName evidence="4">Uncharacterized protein LOC101853413</fullName>
    </submittedName>
</protein>
<name>A0ABM1AA94_APLCA</name>
<feature type="region of interest" description="Disordered" evidence="1">
    <location>
        <begin position="233"/>
        <end position="337"/>
    </location>
</feature>
<evidence type="ECO:0000313" key="3">
    <source>
        <dbReference type="Proteomes" id="UP000694888"/>
    </source>
</evidence>
<dbReference type="InterPro" id="IPR029060">
    <property type="entry name" value="PIN-like_dom_sf"/>
</dbReference>
<dbReference type="Gene3D" id="2.20.70.10">
    <property type="match status" value="1"/>
</dbReference>
<accession>A0ABM1AA94</accession>
<dbReference type="InterPro" id="IPR036020">
    <property type="entry name" value="WW_dom_sf"/>
</dbReference>
<evidence type="ECO:0000256" key="1">
    <source>
        <dbReference type="SAM" id="MobiDB-lite"/>
    </source>
</evidence>
<dbReference type="GeneID" id="101853413"/>
<keyword evidence="3" id="KW-1185">Reference proteome</keyword>
<dbReference type="Pfam" id="PF13638">
    <property type="entry name" value="PIN_4"/>
    <property type="match status" value="1"/>
</dbReference>
<gene>
    <name evidence="4" type="primary">LOC101853413</name>
</gene>
<dbReference type="InterPro" id="IPR052626">
    <property type="entry name" value="SWT1_Regulator"/>
</dbReference>
<reference evidence="4" key="1">
    <citation type="submission" date="2025-08" db="UniProtKB">
        <authorList>
            <consortium name="RefSeq"/>
        </authorList>
    </citation>
    <scope>IDENTIFICATION</scope>
</reference>
<dbReference type="Proteomes" id="UP000694888">
    <property type="component" value="Unplaced"/>
</dbReference>
<proteinExistence type="predicted"/>
<feature type="compositionally biased region" description="Basic and acidic residues" evidence="1">
    <location>
        <begin position="163"/>
        <end position="185"/>
    </location>
</feature>
<dbReference type="Gene3D" id="3.40.50.1010">
    <property type="entry name" value="5'-nuclease"/>
    <property type="match status" value="1"/>
</dbReference>
<dbReference type="PANTHER" id="PTHR16161">
    <property type="entry name" value="TRANSCRIPTIONAL PROTEIN SWT1"/>
    <property type="match status" value="1"/>
</dbReference>
<evidence type="ECO:0000313" key="4">
    <source>
        <dbReference type="RefSeq" id="XP_012943844.1"/>
    </source>
</evidence>
<organism evidence="3 4">
    <name type="scientific">Aplysia californica</name>
    <name type="common">California sea hare</name>
    <dbReference type="NCBI Taxonomy" id="6500"/>
    <lineage>
        <taxon>Eukaryota</taxon>
        <taxon>Metazoa</taxon>
        <taxon>Spiralia</taxon>
        <taxon>Lophotrochozoa</taxon>
        <taxon>Mollusca</taxon>
        <taxon>Gastropoda</taxon>
        <taxon>Heterobranchia</taxon>
        <taxon>Euthyneura</taxon>
        <taxon>Tectipleura</taxon>
        <taxon>Aplysiida</taxon>
        <taxon>Aplysioidea</taxon>
        <taxon>Aplysiidae</taxon>
        <taxon>Aplysia</taxon>
    </lineage>
</organism>
<feature type="region of interest" description="Disordered" evidence="1">
    <location>
        <begin position="40"/>
        <end position="91"/>
    </location>
</feature>
<feature type="compositionally biased region" description="Basic residues" evidence="1">
    <location>
        <begin position="186"/>
        <end position="201"/>
    </location>
</feature>
<feature type="non-terminal residue" evidence="4">
    <location>
        <position position="792"/>
    </location>
</feature>
<dbReference type="SUPFAM" id="SSF88723">
    <property type="entry name" value="PIN domain-like"/>
    <property type="match status" value="1"/>
</dbReference>
<sequence>MNNKKDSGASGVADLPLPANWSMKMSKSYPGKMYYVNKVTKESSWRHPLDKTPTNKKKTGSAPHLASHKSTKGTNSMEDASSSCSSTPNLGPSAVSAISHLSEEEQVHVMGFKSKTQQKSAPLMSLATDSNNSTLNDSVIYLRTDPNNSTLNDSVICLHSDPADTKKSEAKAIPEESSSKECSDKRKTRSKKKKKKKKKSKGAPELEKQSDAKAERILGKDSRCDLKHKLAVSPSQEMTSKGLSLSDCNAEKVTSTPSSGACLSNSRPVLKAKRRSKGLEEDSSAKHSQVNRVEPAAVSQKNTEKERQADIVLDPLPTGRDSYHDHSPTSSSSSNFGFRDAPILPSVSDSSVIIVEPNDYSTDQRADSSVIVLDNTHDVIDLCTPMKRRRVSSKSDGTLTLPTRPQLTMISHINLLAKKQDVGCESMSHKVKEVMPVASPEKIANEMKRKKPGLPGECSSEKSSREIAYNESTSELPREKSSAYGAEAVLSSKKSVEQCEISTQQQPSQSSAAFPLPGDVGVNDGLADGTDATETVREIEDMDFEEVGEIVLLNIQNLRRNSSHLTCAPIGTLTEAVAKSPLVSSPVVIKIEESPEKHKALILVVDTNVLISCLTFLSEIMNADLPGLGIPTLVLPWVVMQELDFIKDSRKRRDRYNEMTWRRAVEAVHFIHAKLNTKDQNLIGQPPKEAYQKTDMVISSNDDRILQCCVQWKEKCPDDHVILLSRDLNLTNKSVIMGISAANTETLWNELRMPKPNLKLLQKPPSNETTQKGNQNVAATSGKSKNSEGSHV</sequence>
<dbReference type="RefSeq" id="XP_012943844.1">
    <property type="nucleotide sequence ID" value="XM_013088390.2"/>
</dbReference>
<feature type="region of interest" description="Disordered" evidence="1">
    <location>
        <begin position="760"/>
        <end position="792"/>
    </location>
</feature>
<dbReference type="InterPro" id="IPR002716">
    <property type="entry name" value="PIN_dom"/>
</dbReference>
<dbReference type="SMART" id="SM00456">
    <property type="entry name" value="WW"/>
    <property type="match status" value="1"/>
</dbReference>
<dbReference type="Pfam" id="PF00397">
    <property type="entry name" value="WW"/>
    <property type="match status" value="1"/>
</dbReference>
<evidence type="ECO:0000259" key="2">
    <source>
        <dbReference type="PROSITE" id="PS50020"/>
    </source>
</evidence>
<feature type="compositionally biased region" description="Basic and acidic residues" evidence="1">
    <location>
        <begin position="40"/>
        <end position="50"/>
    </location>
</feature>
<dbReference type="CDD" id="cd18727">
    <property type="entry name" value="PIN_Swt1-like"/>
    <property type="match status" value="1"/>
</dbReference>
<feature type="region of interest" description="Disordered" evidence="1">
    <location>
        <begin position="163"/>
        <end position="221"/>
    </location>
</feature>
<dbReference type="CDD" id="cd00201">
    <property type="entry name" value="WW"/>
    <property type="match status" value="1"/>
</dbReference>
<feature type="compositionally biased region" description="Polar residues" evidence="1">
    <location>
        <begin position="72"/>
        <end position="90"/>
    </location>
</feature>
<feature type="compositionally biased region" description="Polar residues" evidence="1">
    <location>
        <begin position="233"/>
        <end position="267"/>
    </location>
</feature>
<dbReference type="InterPro" id="IPR001202">
    <property type="entry name" value="WW_dom"/>
</dbReference>
<feature type="compositionally biased region" description="Polar residues" evidence="1">
    <location>
        <begin position="766"/>
        <end position="784"/>
    </location>
</feature>
<dbReference type="PANTHER" id="PTHR16161:SF0">
    <property type="entry name" value="TRANSCRIPTIONAL PROTEIN SWT1"/>
    <property type="match status" value="1"/>
</dbReference>
<dbReference type="PROSITE" id="PS50020">
    <property type="entry name" value="WW_DOMAIN_2"/>
    <property type="match status" value="1"/>
</dbReference>
<feature type="region of interest" description="Disordered" evidence="1">
    <location>
        <begin position="448"/>
        <end position="480"/>
    </location>
</feature>
<feature type="domain" description="WW" evidence="2">
    <location>
        <begin position="15"/>
        <end position="50"/>
    </location>
</feature>
<feature type="region of interest" description="Disordered" evidence="1">
    <location>
        <begin position="111"/>
        <end position="133"/>
    </location>
</feature>